<dbReference type="InterPro" id="IPR012677">
    <property type="entry name" value="Nucleotide-bd_a/b_plait_sf"/>
</dbReference>
<evidence type="ECO:0000259" key="4">
    <source>
        <dbReference type="PROSITE" id="PS50102"/>
    </source>
</evidence>
<dbReference type="EMBL" id="CAJNIZ010029324">
    <property type="protein sequence ID" value="CAE7514988.1"/>
    <property type="molecule type" value="Genomic_DNA"/>
</dbReference>
<dbReference type="PROSITE" id="PS50102">
    <property type="entry name" value="RRM"/>
    <property type="match status" value="1"/>
</dbReference>
<proteinExistence type="predicted"/>
<name>A0A812T9A6_SYMPI</name>
<dbReference type="SUPFAM" id="SSF54928">
    <property type="entry name" value="RNA-binding domain, RBD"/>
    <property type="match status" value="1"/>
</dbReference>
<dbReference type="Gene3D" id="3.30.70.330">
    <property type="match status" value="1"/>
</dbReference>
<dbReference type="SMART" id="SM00360">
    <property type="entry name" value="RRM"/>
    <property type="match status" value="1"/>
</dbReference>
<dbReference type="AlphaFoldDB" id="A0A812T9A6"/>
<evidence type="ECO:0000256" key="3">
    <source>
        <dbReference type="PROSITE-ProRule" id="PRU00176"/>
    </source>
</evidence>
<evidence type="ECO:0000313" key="6">
    <source>
        <dbReference type="Proteomes" id="UP000649617"/>
    </source>
</evidence>
<dbReference type="InterPro" id="IPR000504">
    <property type="entry name" value="RRM_dom"/>
</dbReference>
<evidence type="ECO:0000256" key="2">
    <source>
        <dbReference type="ARBA" id="ARBA00022884"/>
    </source>
</evidence>
<evidence type="ECO:0000313" key="5">
    <source>
        <dbReference type="EMBL" id="CAE7514988.1"/>
    </source>
</evidence>
<dbReference type="GO" id="GO:1990904">
    <property type="term" value="C:ribonucleoprotein complex"/>
    <property type="evidence" value="ECO:0007669"/>
    <property type="project" value="InterPro"/>
</dbReference>
<dbReference type="GO" id="GO:0003723">
    <property type="term" value="F:RNA binding"/>
    <property type="evidence" value="ECO:0007669"/>
    <property type="project" value="UniProtKB-UniRule"/>
</dbReference>
<comment type="caution">
    <text evidence="5">The sequence shown here is derived from an EMBL/GenBank/DDBJ whole genome shotgun (WGS) entry which is preliminary data.</text>
</comment>
<dbReference type="Pfam" id="PF00076">
    <property type="entry name" value="RRM_1"/>
    <property type="match status" value="1"/>
</dbReference>
<evidence type="ECO:0000256" key="1">
    <source>
        <dbReference type="ARBA" id="ARBA00022737"/>
    </source>
</evidence>
<organism evidence="5 6">
    <name type="scientific">Symbiodinium pilosum</name>
    <name type="common">Dinoflagellate</name>
    <dbReference type="NCBI Taxonomy" id="2952"/>
    <lineage>
        <taxon>Eukaryota</taxon>
        <taxon>Sar</taxon>
        <taxon>Alveolata</taxon>
        <taxon>Dinophyceae</taxon>
        <taxon>Suessiales</taxon>
        <taxon>Symbiodiniaceae</taxon>
        <taxon>Symbiodinium</taxon>
    </lineage>
</organism>
<keyword evidence="2 3" id="KW-0694">RNA-binding</keyword>
<dbReference type="InterPro" id="IPR002343">
    <property type="entry name" value="Hud_Sxl_RNA"/>
</dbReference>
<keyword evidence="6" id="KW-1185">Reference proteome</keyword>
<reference evidence="5" key="1">
    <citation type="submission" date="2021-02" db="EMBL/GenBank/DDBJ databases">
        <authorList>
            <person name="Dougan E. K."/>
            <person name="Rhodes N."/>
            <person name="Thang M."/>
            <person name="Chan C."/>
        </authorList>
    </citation>
    <scope>NUCLEOTIDE SEQUENCE</scope>
</reference>
<keyword evidence="1" id="KW-0677">Repeat</keyword>
<dbReference type="OrthoDB" id="443215at2759"/>
<accession>A0A812T9A6</accession>
<dbReference type="CDD" id="cd00590">
    <property type="entry name" value="RRM_SF"/>
    <property type="match status" value="1"/>
</dbReference>
<dbReference type="InterPro" id="IPR035979">
    <property type="entry name" value="RBD_domain_sf"/>
</dbReference>
<dbReference type="PRINTS" id="PR00961">
    <property type="entry name" value="HUDSXLRNA"/>
</dbReference>
<protein>
    <recommendedName>
        <fullName evidence="4">RRM domain-containing protein</fullName>
    </recommendedName>
</protein>
<gene>
    <name evidence="5" type="ORF">SPIL2461_LOCUS13437</name>
</gene>
<sequence length="178" mass="17917">MNLGSIQIFGIQGPPNETLFVTGLPTDCSSDFCKSIFGQYGIVKSAKVLPVAQGKATAAAFVEMTTTDDAKWIVDHVSGNVPQSLTTPVTIVFATPREHRKGSMKGFGKGKDMMDGGMGMGGGIDPGKGAAIKGLIGLIQVVAAAAGGGGGGMGGGDPGKGGYGYGGGKGGYGKNQWW</sequence>
<dbReference type="Proteomes" id="UP000649617">
    <property type="component" value="Unassembled WGS sequence"/>
</dbReference>
<feature type="domain" description="RRM" evidence="4">
    <location>
        <begin position="17"/>
        <end position="96"/>
    </location>
</feature>